<accession>A0A915PMM6</accession>
<dbReference type="PANTHER" id="PTHR37446:SF1">
    <property type="entry name" value="CLAUDIN"/>
    <property type="match status" value="1"/>
</dbReference>
<proteinExistence type="predicted"/>
<dbReference type="Gene3D" id="1.20.140.150">
    <property type="match status" value="1"/>
</dbReference>
<evidence type="ECO:0000313" key="3">
    <source>
        <dbReference type="WBParaSite" id="sdigi.contig144.g5189.t1"/>
    </source>
</evidence>
<reference evidence="3" key="1">
    <citation type="submission" date="2022-11" db="UniProtKB">
        <authorList>
            <consortium name="WormBaseParasite"/>
        </authorList>
    </citation>
    <scope>IDENTIFICATION</scope>
</reference>
<feature type="transmembrane region" description="Helical" evidence="1">
    <location>
        <begin position="126"/>
        <end position="149"/>
    </location>
</feature>
<dbReference type="AlphaFoldDB" id="A0A915PMM6"/>
<keyword evidence="2" id="KW-1185">Reference proteome</keyword>
<feature type="transmembrane region" description="Helical" evidence="1">
    <location>
        <begin position="184"/>
        <end position="212"/>
    </location>
</feature>
<organism evidence="2 3">
    <name type="scientific">Setaria digitata</name>
    <dbReference type="NCBI Taxonomy" id="48799"/>
    <lineage>
        <taxon>Eukaryota</taxon>
        <taxon>Metazoa</taxon>
        <taxon>Ecdysozoa</taxon>
        <taxon>Nematoda</taxon>
        <taxon>Chromadorea</taxon>
        <taxon>Rhabditida</taxon>
        <taxon>Spirurina</taxon>
        <taxon>Spiruromorpha</taxon>
        <taxon>Filarioidea</taxon>
        <taxon>Setariidae</taxon>
        <taxon>Setaria</taxon>
    </lineage>
</organism>
<feature type="transmembrane region" description="Helical" evidence="1">
    <location>
        <begin position="9"/>
        <end position="31"/>
    </location>
</feature>
<keyword evidence="1" id="KW-1133">Transmembrane helix</keyword>
<sequence>MKESNVGRIVFGIFVGLTMMFTLISLLTPAWRKFEKKAEALKQSPAIPASIGLFRYQCIGDSRKEGVKITDSRRPDIDLCDYIFDNRAPWDVSVVYTLIFSLIIELISILYLFLPREFCCEQYEFMAAPFSGFASTIIILLLYGIITYAERYAEISSLLVDFSRTAGHGGFHPSMVIISLGYSYYLSCVALTFAFLSLIAGILNVTLAWCFLW</sequence>
<evidence type="ECO:0000313" key="2">
    <source>
        <dbReference type="Proteomes" id="UP000887581"/>
    </source>
</evidence>
<evidence type="ECO:0000256" key="1">
    <source>
        <dbReference type="SAM" id="Phobius"/>
    </source>
</evidence>
<feature type="transmembrane region" description="Helical" evidence="1">
    <location>
        <begin position="94"/>
        <end position="114"/>
    </location>
</feature>
<dbReference type="Proteomes" id="UP000887581">
    <property type="component" value="Unplaced"/>
</dbReference>
<dbReference type="WBParaSite" id="sdigi.contig144.g5189.t1">
    <property type="protein sequence ID" value="sdigi.contig144.g5189.t1"/>
    <property type="gene ID" value="sdigi.contig144.g5189"/>
</dbReference>
<name>A0A915PMM6_9BILA</name>
<protein>
    <submittedName>
        <fullName evidence="3">Uncharacterized protein</fullName>
    </submittedName>
</protein>
<keyword evidence="1" id="KW-0472">Membrane</keyword>
<dbReference type="PANTHER" id="PTHR37446">
    <property type="entry name" value="CLAUDIN-LIKE IN CAENORHABDITIS"/>
    <property type="match status" value="1"/>
</dbReference>
<keyword evidence="1" id="KW-0812">Transmembrane</keyword>